<evidence type="ECO:0000313" key="2">
    <source>
        <dbReference type="Proteomes" id="UP000283805"/>
    </source>
</evidence>
<sequence>MPEVTVSEQLYEKLEEQTDESIEDALWDMMHQTQRGYH</sequence>
<dbReference type="AlphaFoldDB" id="A0A3R7GLS1"/>
<dbReference type="EMBL" id="RAPO01000001">
    <property type="protein sequence ID" value="RKD98187.1"/>
    <property type="molecule type" value="Genomic_DNA"/>
</dbReference>
<reference evidence="1 2" key="1">
    <citation type="submission" date="2018-09" db="EMBL/GenBank/DDBJ databases">
        <title>Genomic Encyclopedia of Archaeal and Bacterial Type Strains, Phase II (KMG-II): from individual species to whole genera.</title>
        <authorList>
            <person name="Goeker M."/>
        </authorList>
    </citation>
    <scope>NUCLEOTIDE SEQUENCE [LARGE SCALE GENOMIC DNA]</scope>
    <source>
        <strain evidence="1 2">DSM 13151</strain>
    </source>
</reference>
<gene>
    <name evidence="1" type="ORF">ATJ93_1192</name>
</gene>
<dbReference type="Proteomes" id="UP000283805">
    <property type="component" value="Unassembled WGS sequence"/>
</dbReference>
<evidence type="ECO:0000313" key="1">
    <source>
        <dbReference type="EMBL" id="RKD98187.1"/>
    </source>
</evidence>
<accession>A0A3R7GLS1</accession>
<protein>
    <submittedName>
        <fullName evidence="1">Uncharacterized protein</fullName>
    </submittedName>
</protein>
<name>A0A3R7GLS1_9EURY</name>
<comment type="caution">
    <text evidence="1">The sequence shown here is derived from an EMBL/GenBank/DDBJ whole genome shotgun (WGS) entry which is preliminary data.</text>
</comment>
<keyword evidence="2" id="KW-1185">Reference proteome</keyword>
<proteinExistence type="predicted"/>
<dbReference type="RefSeq" id="WP_394338792.1">
    <property type="nucleotide sequence ID" value="NZ_RAPO01000001.1"/>
</dbReference>
<organism evidence="1 2">
    <name type="scientific">Halopiger aswanensis</name>
    <dbReference type="NCBI Taxonomy" id="148449"/>
    <lineage>
        <taxon>Archaea</taxon>
        <taxon>Methanobacteriati</taxon>
        <taxon>Methanobacteriota</taxon>
        <taxon>Stenosarchaea group</taxon>
        <taxon>Halobacteria</taxon>
        <taxon>Halobacteriales</taxon>
        <taxon>Natrialbaceae</taxon>
        <taxon>Halopiger</taxon>
    </lineage>
</organism>